<reference evidence="6 7" key="1">
    <citation type="journal article" date="2012" name="G3 (Bethesda)">
        <title>Pichia sorbitophila, an interspecies yeast hybrid reveals early steps of genome resolution following polyploidization.</title>
        <authorList>
            <person name="Leh Louis V."/>
            <person name="Despons L."/>
            <person name="Friedrich A."/>
            <person name="Martin T."/>
            <person name="Durrens P."/>
            <person name="Casaregola S."/>
            <person name="Neuveglise C."/>
            <person name="Fairhead C."/>
            <person name="Marck C."/>
            <person name="Cruz J.A."/>
            <person name="Straub M.L."/>
            <person name="Kugler V."/>
            <person name="Sacerdot C."/>
            <person name="Uzunov Z."/>
            <person name="Thierry A."/>
            <person name="Weiss S."/>
            <person name="Bleykasten C."/>
            <person name="De Montigny J."/>
            <person name="Jacques N."/>
            <person name="Jung P."/>
            <person name="Lemaire M."/>
            <person name="Mallet S."/>
            <person name="Morel G."/>
            <person name="Richard G.F."/>
            <person name="Sarkar A."/>
            <person name="Savel G."/>
            <person name="Schacherer J."/>
            <person name="Seret M.L."/>
            <person name="Talla E."/>
            <person name="Samson G."/>
            <person name="Jubin C."/>
            <person name="Poulain J."/>
            <person name="Vacherie B."/>
            <person name="Barbe V."/>
            <person name="Pelletier E."/>
            <person name="Sherman D.J."/>
            <person name="Westhof E."/>
            <person name="Weissenbach J."/>
            <person name="Baret P.V."/>
            <person name="Wincker P."/>
            <person name="Gaillardin C."/>
            <person name="Dujon B."/>
            <person name="Souciet J.L."/>
        </authorList>
    </citation>
    <scope>NUCLEOTIDE SEQUENCE [LARGE SCALE GENOMIC DNA]</scope>
    <source>
        <strain evidence="7">ATCC MYA-4447 / BCRC 22081 / CBS 7064 / NBRC 10061 / NRRL Y-12695</strain>
    </source>
</reference>
<sequence>MSSISSNRRILTRGKDYANKRAKNFSVEELTFDKSSREDFLTGFHKRKLQRQKHAQEQIQEQERLARIEERRKMREERKKDFENQLQTFQETVRRINPEESDREASPSGDEEEWNGFSNSSESEENQSAAHNDAQENSNASSTKPKGILKRNEVYHNAKPGETQQEDGTNEEETTVTVQTMENPVFSRTYDFDLEKTASANNVNLTKSEEVLEDSIKRAKSYAELCGVTKPTRPEKKKKKFRYLTKAERRDNLRKQKKKK</sequence>
<dbReference type="EMBL" id="FO082047">
    <property type="protein sequence ID" value="CCE85472.1"/>
    <property type="molecule type" value="Genomic_DNA"/>
</dbReference>
<feature type="compositionally biased region" description="Basic and acidic residues" evidence="5">
    <location>
        <begin position="245"/>
        <end position="254"/>
    </location>
</feature>
<evidence type="ECO:0000313" key="6">
    <source>
        <dbReference type="EMBL" id="CCE85472.1"/>
    </source>
</evidence>
<name>G8Y454_PICSO</name>
<dbReference type="OrthoDB" id="551633at2759"/>
<dbReference type="OMA" id="NDEPGEW"/>
<comment type="subcellular location">
    <subcellularLocation>
        <location evidence="1">Nucleus</location>
        <location evidence="1">Nucleolus</location>
    </subcellularLocation>
</comment>
<evidence type="ECO:0000256" key="5">
    <source>
        <dbReference type="SAM" id="MobiDB-lite"/>
    </source>
</evidence>
<evidence type="ECO:0000256" key="1">
    <source>
        <dbReference type="ARBA" id="ARBA00004604"/>
    </source>
</evidence>
<dbReference type="Proteomes" id="UP000005222">
    <property type="component" value="Chromosome M"/>
</dbReference>
<evidence type="ECO:0000256" key="3">
    <source>
        <dbReference type="ARBA" id="ARBA00023054"/>
    </source>
</evidence>
<feature type="compositionally biased region" description="Acidic residues" evidence="5">
    <location>
        <begin position="164"/>
        <end position="174"/>
    </location>
</feature>
<evidence type="ECO:0000256" key="2">
    <source>
        <dbReference type="ARBA" id="ARBA00007175"/>
    </source>
</evidence>
<organism evidence="6 7">
    <name type="scientific">Pichia sorbitophila (strain ATCC MYA-4447 / BCRC 22081 / CBS 7064 / NBRC 10061 / NRRL Y-12695)</name>
    <name type="common">Hybrid yeast</name>
    <dbReference type="NCBI Taxonomy" id="559304"/>
    <lineage>
        <taxon>Eukaryota</taxon>
        <taxon>Fungi</taxon>
        <taxon>Dikarya</taxon>
        <taxon>Ascomycota</taxon>
        <taxon>Saccharomycotina</taxon>
        <taxon>Pichiomycetes</taxon>
        <taxon>Debaryomycetaceae</taxon>
        <taxon>Millerozyma</taxon>
    </lineage>
</organism>
<dbReference type="AlphaFoldDB" id="G8Y454"/>
<gene>
    <name evidence="6" type="primary">Piso0_005069</name>
    <name evidence="6" type="ORF">GNLVRS01_PISO0M07052g</name>
</gene>
<dbReference type="GO" id="GO:0005730">
    <property type="term" value="C:nucleolus"/>
    <property type="evidence" value="ECO:0007669"/>
    <property type="project" value="UniProtKB-SubCell"/>
</dbReference>
<evidence type="ECO:0000256" key="4">
    <source>
        <dbReference type="ARBA" id="ARBA00023242"/>
    </source>
</evidence>
<accession>G8Y454</accession>
<protein>
    <submittedName>
        <fullName evidence="6">Piso0_005069 protein</fullName>
    </submittedName>
</protein>
<comment type="similarity">
    <text evidence="2">Belongs to the RRP17 family.</text>
</comment>
<dbReference type="PANTHER" id="PTHR14577:SF0">
    <property type="entry name" value="NUCLEOLAR PROTEIN 12"/>
    <property type="match status" value="1"/>
</dbReference>
<keyword evidence="3" id="KW-0175">Coiled coil</keyword>
<dbReference type="InterPro" id="IPR019186">
    <property type="entry name" value="Nucleolar_protein_12"/>
</dbReference>
<dbReference type="Pfam" id="PF09805">
    <property type="entry name" value="Nop25"/>
    <property type="match status" value="1"/>
</dbReference>
<dbReference type="GO" id="GO:0019843">
    <property type="term" value="F:rRNA binding"/>
    <property type="evidence" value="ECO:0007669"/>
    <property type="project" value="TreeGrafter"/>
</dbReference>
<keyword evidence="7" id="KW-1185">Reference proteome</keyword>
<dbReference type="STRING" id="559304.G8Y454"/>
<feature type="region of interest" description="Disordered" evidence="5">
    <location>
        <begin position="49"/>
        <end position="182"/>
    </location>
</feature>
<keyword evidence="4" id="KW-0539">Nucleus</keyword>
<evidence type="ECO:0000313" key="7">
    <source>
        <dbReference type="Proteomes" id="UP000005222"/>
    </source>
</evidence>
<dbReference type="PANTHER" id="PTHR14577">
    <property type="entry name" value="NUCLEOLAR PROTEIN 12"/>
    <property type="match status" value="1"/>
</dbReference>
<dbReference type="eggNOG" id="KOG4709">
    <property type="taxonomic scope" value="Eukaryota"/>
</dbReference>
<feature type="compositionally biased region" description="Basic and acidic residues" evidence="5">
    <location>
        <begin position="61"/>
        <end position="83"/>
    </location>
</feature>
<dbReference type="FunCoup" id="G8Y454">
    <property type="interactions" value="409"/>
</dbReference>
<feature type="compositionally biased region" description="Basic and acidic residues" evidence="5">
    <location>
        <begin position="92"/>
        <end position="105"/>
    </location>
</feature>
<dbReference type="HOGENOM" id="CLU_067149_0_0_1"/>
<dbReference type="InParanoid" id="G8Y454"/>
<proteinExistence type="inferred from homology"/>
<feature type="region of interest" description="Disordered" evidence="5">
    <location>
        <begin position="232"/>
        <end position="260"/>
    </location>
</feature>
<feature type="compositionally biased region" description="Polar residues" evidence="5">
    <location>
        <begin position="135"/>
        <end position="144"/>
    </location>
</feature>